<keyword evidence="3" id="KW-1185">Reference proteome</keyword>
<evidence type="ECO:0000256" key="1">
    <source>
        <dbReference type="SAM" id="SignalP"/>
    </source>
</evidence>
<feature type="non-terminal residue" evidence="2">
    <location>
        <position position="1"/>
    </location>
</feature>
<reference evidence="2" key="1">
    <citation type="submission" date="2018-05" db="EMBL/GenBank/DDBJ databases">
        <title>Draft genome of Mucuna pruriens seed.</title>
        <authorList>
            <person name="Nnadi N.E."/>
            <person name="Vos R."/>
            <person name="Hasami M.H."/>
            <person name="Devisetty U.K."/>
            <person name="Aguiy J.C."/>
        </authorList>
    </citation>
    <scope>NUCLEOTIDE SEQUENCE [LARGE SCALE GENOMIC DNA]</scope>
    <source>
        <strain evidence="2">JCA_2017</strain>
    </source>
</reference>
<keyword evidence="1" id="KW-0732">Signal</keyword>
<dbReference type="EMBL" id="QJKJ01012570">
    <property type="protein sequence ID" value="RDX68380.1"/>
    <property type="molecule type" value="Genomic_DNA"/>
</dbReference>
<dbReference type="PANTHER" id="PTHR34554:SF2">
    <property type="entry name" value="RGS1-HXK1-INTERACTING PROTEIN 1"/>
    <property type="match status" value="1"/>
</dbReference>
<proteinExistence type="predicted"/>
<dbReference type="AlphaFoldDB" id="A0A371EQN5"/>
<evidence type="ECO:0000313" key="2">
    <source>
        <dbReference type="EMBL" id="RDX68380.1"/>
    </source>
</evidence>
<feature type="signal peptide" evidence="1">
    <location>
        <begin position="1"/>
        <end position="29"/>
    </location>
</feature>
<feature type="chain" id="PRO_5016744822" evidence="1">
    <location>
        <begin position="30"/>
        <end position="283"/>
    </location>
</feature>
<name>A0A371EQN5_MUCPR</name>
<organism evidence="2 3">
    <name type="scientific">Mucuna pruriens</name>
    <name type="common">Velvet bean</name>
    <name type="synonym">Dolichos pruriens</name>
    <dbReference type="NCBI Taxonomy" id="157652"/>
    <lineage>
        <taxon>Eukaryota</taxon>
        <taxon>Viridiplantae</taxon>
        <taxon>Streptophyta</taxon>
        <taxon>Embryophyta</taxon>
        <taxon>Tracheophyta</taxon>
        <taxon>Spermatophyta</taxon>
        <taxon>Magnoliopsida</taxon>
        <taxon>eudicotyledons</taxon>
        <taxon>Gunneridae</taxon>
        <taxon>Pentapetalae</taxon>
        <taxon>rosids</taxon>
        <taxon>fabids</taxon>
        <taxon>Fabales</taxon>
        <taxon>Fabaceae</taxon>
        <taxon>Papilionoideae</taxon>
        <taxon>50 kb inversion clade</taxon>
        <taxon>NPAAA clade</taxon>
        <taxon>indigoferoid/millettioid clade</taxon>
        <taxon>Phaseoleae</taxon>
        <taxon>Mucuna</taxon>
    </lineage>
</organism>
<protein>
    <submittedName>
        <fullName evidence="2">Uncharacterized protein</fullName>
    </submittedName>
</protein>
<comment type="caution">
    <text evidence="2">The sequence shown here is derived from an EMBL/GenBank/DDBJ whole genome shotgun (WGS) entry which is preliminary data.</text>
</comment>
<dbReference type="STRING" id="157652.A0A371EQN5"/>
<gene>
    <name evidence="2" type="ORF">CR513_52639</name>
</gene>
<evidence type="ECO:0000313" key="3">
    <source>
        <dbReference type="Proteomes" id="UP000257109"/>
    </source>
</evidence>
<accession>A0A371EQN5</accession>
<dbReference type="InterPro" id="IPR053284">
    <property type="entry name" value="RGS1-HXK1_interactor"/>
</dbReference>
<dbReference type="PANTHER" id="PTHR34554">
    <property type="entry name" value="RGS1-HXK1-INTERACTING PROTEIN 1"/>
    <property type="match status" value="1"/>
</dbReference>
<dbReference type="OrthoDB" id="1914410at2759"/>
<sequence length="283" mass="31472">YAFRCIGSWFPLELHLCICLLAPQFLNLADKPQVLDIFLTLVVEDSRVSSSIQSNEAIYGLMAAKEHPALGAGLAISAALLAMRGVAMRVAPDVPTHLTHKKWQGGLVAQSTSLPNLPTWQAIAKPTQTGWARTSNTPSEGRPTRPGLLFGSIFCFAAPRRFLFRNTLGRFQSEEARYARTEKNVKDLNFSVDLLKKESVKLLQRTALAEKEMKYGHTELVSAGTQFQQLAKSAYKVEAQAAGCFYGFNFEEAKIYAEQTDSEDQRVRGSCVNELMDKLWTFS</sequence>
<dbReference type="Proteomes" id="UP000257109">
    <property type="component" value="Unassembled WGS sequence"/>
</dbReference>